<evidence type="ECO:0000256" key="2">
    <source>
        <dbReference type="ARBA" id="ARBA00023163"/>
    </source>
</evidence>
<dbReference type="PANTHER" id="PTHR34236">
    <property type="entry name" value="DIMETHYL SULFOXIDE REDUCTASE TRANSCRIPTIONAL ACTIVATOR"/>
    <property type="match status" value="1"/>
</dbReference>
<feature type="domain" description="Bacterioopsin transcriptional activator GAF and HTH associated" evidence="4">
    <location>
        <begin position="6"/>
        <end position="141"/>
    </location>
</feature>
<proteinExistence type="predicted"/>
<dbReference type="eggNOG" id="arCOG02280">
    <property type="taxonomic scope" value="Archaea"/>
</dbReference>
<dbReference type="Proteomes" id="UP000011688">
    <property type="component" value="Unassembled WGS sequence"/>
</dbReference>
<dbReference type="Pfam" id="PF15915">
    <property type="entry name" value="BAT"/>
    <property type="match status" value="1"/>
</dbReference>
<dbReference type="Pfam" id="PF04967">
    <property type="entry name" value="HTH_10"/>
    <property type="match status" value="1"/>
</dbReference>
<keyword evidence="1" id="KW-0805">Transcription regulation</keyword>
<keyword evidence="2" id="KW-0804">Transcription</keyword>
<dbReference type="InterPro" id="IPR007050">
    <property type="entry name" value="HTH_bacterioopsin"/>
</dbReference>
<evidence type="ECO:0000313" key="6">
    <source>
        <dbReference type="Proteomes" id="UP000011688"/>
    </source>
</evidence>
<evidence type="ECO:0000313" key="5">
    <source>
        <dbReference type="EMBL" id="ELY57976.1"/>
    </source>
</evidence>
<name>L9X970_9EURY</name>
<keyword evidence="6" id="KW-1185">Reference proteome</keyword>
<accession>L9X970</accession>
<gene>
    <name evidence="5" type="ORF">C491_09274</name>
</gene>
<comment type="caution">
    <text evidence="5">The sequence shown here is derived from an EMBL/GenBank/DDBJ whole genome shotgun (WGS) entry which is preliminary data.</text>
</comment>
<dbReference type="EMBL" id="AOIB01000021">
    <property type="protein sequence ID" value="ELY57976.1"/>
    <property type="molecule type" value="Genomic_DNA"/>
</dbReference>
<dbReference type="OrthoDB" id="156233at2157"/>
<feature type="domain" description="HTH bat-type" evidence="3">
    <location>
        <begin position="156"/>
        <end position="207"/>
    </location>
</feature>
<organism evidence="5 6">
    <name type="scientific">Natronococcus amylolyticus DSM 10524</name>
    <dbReference type="NCBI Taxonomy" id="1227497"/>
    <lineage>
        <taxon>Archaea</taxon>
        <taxon>Methanobacteriati</taxon>
        <taxon>Methanobacteriota</taxon>
        <taxon>Stenosarchaea group</taxon>
        <taxon>Halobacteria</taxon>
        <taxon>Halobacteriales</taxon>
        <taxon>Natrialbaceae</taxon>
        <taxon>Natronococcus</taxon>
    </lineage>
</organism>
<sequence length="220" mass="24736">MSIIAEFTVPSSEFVFGDVFTEAPDTTIELERIVPATGSMMPYFWVRCDDPEEVERAIRTHPAVHDLTRLDSVDDYALYRATWDGDVHDLLYGIGEADGVILEAYSTDSWFFRLRFPNHDALAGFYNFCTDHEISVHLERVYSLSEHVNSGRQLGLTPEQRTALVLALNRGYFDTPSEASLSELGAELGITQQAMSKRIRGGTRQVLTTVLLDSVDRAPR</sequence>
<evidence type="ECO:0000259" key="3">
    <source>
        <dbReference type="Pfam" id="PF04967"/>
    </source>
</evidence>
<protein>
    <submittedName>
        <fullName evidence="5">Bacterio-opsin activator HTH domain-containing protein</fullName>
    </submittedName>
</protein>
<dbReference type="RefSeq" id="WP_005555483.1">
    <property type="nucleotide sequence ID" value="NZ_AOIB01000021.1"/>
</dbReference>
<evidence type="ECO:0000256" key="1">
    <source>
        <dbReference type="ARBA" id="ARBA00023015"/>
    </source>
</evidence>
<dbReference type="InterPro" id="IPR031803">
    <property type="entry name" value="BAT_GAF/HTH-assoc"/>
</dbReference>
<dbReference type="AlphaFoldDB" id="L9X970"/>
<dbReference type="PANTHER" id="PTHR34236:SF1">
    <property type="entry name" value="DIMETHYL SULFOXIDE REDUCTASE TRANSCRIPTIONAL ACTIVATOR"/>
    <property type="match status" value="1"/>
</dbReference>
<reference evidence="5 6" key="1">
    <citation type="journal article" date="2014" name="PLoS Genet.">
        <title>Phylogenetically driven sequencing of extremely halophilic archaea reveals strategies for static and dynamic osmo-response.</title>
        <authorList>
            <person name="Becker E.A."/>
            <person name="Seitzer P.M."/>
            <person name="Tritt A."/>
            <person name="Larsen D."/>
            <person name="Krusor M."/>
            <person name="Yao A.I."/>
            <person name="Wu D."/>
            <person name="Madern D."/>
            <person name="Eisen J.A."/>
            <person name="Darling A.E."/>
            <person name="Facciotti M.T."/>
        </authorList>
    </citation>
    <scope>NUCLEOTIDE SEQUENCE [LARGE SCALE GENOMIC DNA]</scope>
    <source>
        <strain evidence="5 6">DSM 10524</strain>
    </source>
</reference>
<evidence type="ECO:0000259" key="4">
    <source>
        <dbReference type="Pfam" id="PF15915"/>
    </source>
</evidence>